<dbReference type="EC" id="1.1.1.1" evidence="3"/>
<dbReference type="Gene3D" id="3.90.180.10">
    <property type="entry name" value="Medium-chain alcohol dehydrogenases, catalytic domain"/>
    <property type="match status" value="1"/>
</dbReference>
<proteinExistence type="predicted"/>
<accession>A0A6J4LYK1</accession>
<dbReference type="AlphaFoldDB" id="A0A6J4LYK1"/>
<dbReference type="PANTHER" id="PTHR44154">
    <property type="entry name" value="QUINONE OXIDOREDUCTASE"/>
    <property type="match status" value="1"/>
</dbReference>
<dbReference type="SUPFAM" id="SSF51735">
    <property type="entry name" value="NAD(P)-binding Rossmann-fold domains"/>
    <property type="match status" value="1"/>
</dbReference>
<reference evidence="3" key="1">
    <citation type="submission" date="2020-02" db="EMBL/GenBank/DDBJ databases">
        <authorList>
            <person name="Meier V. D."/>
        </authorList>
    </citation>
    <scope>NUCLEOTIDE SEQUENCE</scope>
    <source>
        <strain evidence="3">AVDCRST_MAG89</strain>
    </source>
</reference>
<evidence type="ECO:0000313" key="3">
    <source>
        <dbReference type="EMBL" id="CAA9344283.1"/>
    </source>
</evidence>
<sequence>MKQMRAAIFHENGGPEVVRIETVPRPSPGPGQVLVEVRAAALNHLDLWVRRGIPIETTMPHVGGSDVAGVIVEVGDGTDAARVGERVVVNPSLWCGQCRECARGEHSMCERYRILGEHTDGGFTEFVAVDADHAYRIPDDLSFEEAAALPISYQTAWRALVSRARLKPGEDVLVIGASGGTAIAAVQIARMMGARVFAVTSGADKVSRLRELGADFVYDRREADWAKAVHADTEKRGVDVVVENVGAATWAGSVRSLARGGRLVTYGGTAGPKVELDVRSVFWKQIEVIGTTMASRSEFEDMLRAVFAGRLRPVIDSTMPLDQAREAHERLEAGGQFGKIILVP</sequence>
<dbReference type="InterPro" id="IPR013154">
    <property type="entry name" value="ADH-like_N"/>
</dbReference>
<dbReference type="GO" id="GO:0004022">
    <property type="term" value="F:alcohol dehydrogenase (NAD+) activity"/>
    <property type="evidence" value="ECO:0007669"/>
    <property type="project" value="UniProtKB-EC"/>
</dbReference>
<dbReference type="Pfam" id="PF08240">
    <property type="entry name" value="ADH_N"/>
    <property type="match status" value="1"/>
</dbReference>
<dbReference type="Pfam" id="PF00107">
    <property type="entry name" value="ADH_zinc_N"/>
    <property type="match status" value="1"/>
</dbReference>
<dbReference type="PANTHER" id="PTHR44154:SF1">
    <property type="entry name" value="QUINONE OXIDOREDUCTASE"/>
    <property type="match status" value="1"/>
</dbReference>
<dbReference type="EMBL" id="CADCTV010000580">
    <property type="protein sequence ID" value="CAA9344283.1"/>
    <property type="molecule type" value="Genomic_DNA"/>
</dbReference>
<protein>
    <submittedName>
        <fullName evidence="3">Alcohol dehydrogenase</fullName>
        <ecNumber evidence="3">1.1.1.1</ecNumber>
    </submittedName>
</protein>
<name>A0A6J4LYK1_9BACT</name>
<keyword evidence="3" id="KW-0560">Oxidoreductase</keyword>
<dbReference type="CDD" id="cd08266">
    <property type="entry name" value="Zn_ADH_like1"/>
    <property type="match status" value="1"/>
</dbReference>
<dbReference type="InterPro" id="IPR020843">
    <property type="entry name" value="ER"/>
</dbReference>
<feature type="domain" description="Enoyl reductase (ER)" evidence="2">
    <location>
        <begin position="13"/>
        <end position="342"/>
    </location>
</feature>
<dbReference type="InterPro" id="IPR011032">
    <property type="entry name" value="GroES-like_sf"/>
</dbReference>
<dbReference type="InterPro" id="IPR036291">
    <property type="entry name" value="NAD(P)-bd_dom_sf"/>
</dbReference>
<keyword evidence="1" id="KW-0521">NADP</keyword>
<evidence type="ECO:0000259" key="2">
    <source>
        <dbReference type="SMART" id="SM00829"/>
    </source>
</evidence>
<dbReference type="InterPro" id="IPR051603">
    <property type="entry name" value="Zinc-ADH_QOR/CCCR"/>
</dbReference>
<dbReference type="SUPFAM" id="SSF50129">
    <property type="entry name" value="GroES-like"/>
    <property type="match status" value="1"/>
</dbReference>
<dbReference type="InterPro" id="IPR013149">
    <property type="entry name" value="ADH-like_C"/>
</dbReference>
<evidence type="ECO:0000256" key="1">
    <source>
        <dbReference type="ARBA" id="ARBA00022857"/>
    </source>
</evidence>
<dbReference type="SMART" id="SM00829">
    <property type="entry name" value="PKS_ER"/>
    <property type="match status" value="1"/>
</dbReference>
<gene>
    <name evidence="3" type="ORF">AVDCRST_MAG89-2775</name>
</gene>
<organism evidence="3">
    <name type="scientific">uncultured Gemmatimonadota bacterium</name>
    <dbReference type="NCBI Taxonomy" id="203437"/>
    <lineage>
        <taxon>Bacteria</taxon>
        <taxon>Pseudomonadati</taxon>
        <taxon>Gemmatimonadota</taxon>
        <taxon>environmental samples</taxon>
    </lineage>
</organism>